<dbReference type="GeneID" id="102800733"/>
<evidence type="ECO:0000313" key="6">
    <source>
        <dbReference type="RefSeq" id="XP_006825574.1"/>
    </source>
</evidence>
<evidence type="ECO:0000256" key="1">
    <source>
        <dbReference type="ARBA" id="ARBA00022737"/>
    </source>
</evidence>
<evidence type="ECO:0000256" key="2">
    <source>
        <dbReference type="ARBA" id="ARBA00023043"/>
    </source>
</evidence>
<dbReference type="PROSITE" id="PS50088">
    <property type="entry name" value="ANK_REPEAT"/>
    <property type="match status" value="5"/>
</dbReference>
<dbReference type="SUPFAM" id="SSF48403">
    <property type="entry name" value="Ankyrin repeat"/>
    <property type="match status" value="1"/>
</dbReference>
<feature type="repeat" description="ANK" evidence="3">
    <location>
        <begin position="638"/>
        <end position="668"/>
    </location>
</feature>
<name>A0ABM0MZY3_SACKO</name>
<feature type="repeat" description="ANK" evidence="3">
    <location>
        <begin position="346"/>
        <end position="378"/>
    </location>
</feature>
<proteinExistence type="predicted"/>
<accession>A0ABM0MZY3</accession>
<dbReference type="SMART" id="SM00248">
    <property type="entry name" value="ANK"/>
    <property type="match status" value="8"/>
</dbReference>
<dbReference type="InterPro" id="IPR036770">
    <property type="entry name" value="Ankyrin_rpt-contain_sf"/>
</dbReference>
<keyword evidence="5" id="KW-1185">Reference proteome</keyword>
<evidence type="ECO:0000256" key="3">
    <source>
        <dbReference type="PROSITE-ProRule" id="PRU00023"/>
    </source>
</evidence>
<dbReference type="Pfam" id="PF13637">
    <property type="entry name" value="Ank_4"/>
    <property type="match status" value="1"/>
</dbReference>
<dbReference type="Pfam" id="PF12796">
    <property type="entry name" value="Ank_2"/>
    <property type="match status" value="1"/>
</dbReference>
<protein>
    <submittedName>
        <fullName evidence="6">Ankyrin-2-like</fullName>
    </submittedName>
</protein>
<dbReference type="RefSeq" id="XP_006825574.1">
    <property type="nucleotide sequence ID" value="XM_006825511.1"/>
</dbReference>
<feature type="repeat" description="ANK" evidence="3">
    <location>
        <begin position="483"/>
        <end position="515"/>
    </location>
</feature>
<evidence type="ECO:0000313" key="5">
    <source>
        <dbReference type="Proteomes" id="UP000694865"/>
    </source>
</evidence>
<feature type="repeat" description="ANK" evidence="3">
    <location>
        <begin position="380"/>
        <end position="412"/>
    </location>
</feature>
<dbReference type="InterPro" id="IPR002110">
    <property type="entry name" value="Ankyrin_rpt"/>
</dbReference>
<keyword evidence="2 3" id="KW-0040">ANK repeat</keyword>
<gene>
    <name evidence="6" type="primary">LOC102800733</name>
</gene>
<reference evidence="6" key="1">
    <citation type="submission" date="2025-08" db="UniProtKB">
        <authorList>
            <consortium name="RefSeq"/>
        </authorList>
    </citation>
    <scope>IDENTIFICATION</scope>
    <source>
        <tissue evidence="6">Testes</tissue>
    </source>
</reference>
<dbReference type="PANTHER" id="PTHR24198:SF165">
    <property type="entry name" value="ANKYRIN REPEAT-CONTAINING PROTEIN-RELATED"/>
    <property type="match status" value="1"/>
</dbReference>
<evidence type="ECO:0000256" key="4">
    <source>
        <dbReference type="SAM" id="MobiDB-lite"/>
    </source>
</evidence>
<dbReference type="PROSITE" id="PS50297">
    <property type="entry name" value="ANK_REP_REGION"/>
    <property type="match status" value="5"/>
</dbReference>
<dbReference type="Gene3D" id="1.25.40.20">
    <property type="entry name" value="Ankyrin repeat-containing domain"/>
    <property type="match status" value="2"/>
</dbReference>
<dbReference type="Proteomes" id="UP000694865">
    <property type="component" value="Unplaced"/>
</dbReference>
<organism evidence="5 6">
    <name type="scientific">Saccoglossus kowalevskii</name>
    <name type="common">Acorn worm</name>
    <dbReference type="NCBI Taxonomy" id="10224"/>
    <lineage>
        <taxon>Eukaryota</taxon>
        <taxon>Metazoa</taxon>
        <taxon>Hemichordata</taxon>
        <taxon>Enteropneusta</taxon>
        <taxon>Harrimaniidae</taxon>
        <taxon>Saccoglossus</taxon>
    </lineage>
</organism>
<feature type="region of interest" description="Disordered" evidence="4">
    <location>
        <begin position="1"/>
        <end position="22"/>
    </location>
</feature>
<feature type="repeat" description="ANK" evidence="3">
    <location>
        <begin position="450"/>
        <end position="482"/>
    </location>
</feature>
<dbReference type="PANTHER" id="PTHR24198">
    <property type="entry name" value="ANKYRIN REPEAT AND PROTEIN KINASE DOMAIN-CONTAINING PROTEIN"/>
    <property type="match status" value="1"/>
</dbReference>
<keyword evidence="1" id="KW-0677">Repeat</keyword>
<sequence length="668" mass="75175">MAAIRMQCSESDTESILSSSDESYEIEEYDDNERCHDFVLECQGQSGPNRFEPARKVRDVVSMDDKSQGNRWTSQDCKYNRQRIPNTVRLTINHTNVDDKKVIRHEIMRWKKANKPIYVDEKEEHFYKVIDVQCDIYSISVDDIHAASRLLEDCKNGTLPAHLAKHCMISYDGIQVIPHEMDFDIQCHDKFSDIDESDGDTVNVSSNTITLDDVSTETSDLGEELAQLVLSESADECLHIVSGTVEEKLFDGLKTGVSENVLTNLAKTANLRTMHNGMTLLHYAAIHNRSFVCILLYAFTDFSQIIYKQVSDRESVHYKLTAADIASKLNHVSFLKELKDVYKVECGFSEIHRAARNGDLVRIRELHKNGADVNTIAEQLEITPLYMACGAGRLDAVKLLIELGANVSLRCGDHGGMCLHRAAEWGHYVMVHYLVSEGHFPDINVKNTKYEHTTLHRAIVGSNPDIIRFLLENKADINSTSKTGVTPLHYAVSCNEIDCVGMLLSQGADVMRTYQNNYSILHHSALKGNLKIFVMLVEHIYKTLGPNAVKKLVSSQAELCTSDYVYLVRGTDRGQPAWHYVHIDRSKFPLFMKNTQGSSLDVGDYGIMVKSGWGEDPPVDVRDCITCDSQQLKGSNFSDIVPLHLASRAGHVEITAELIRIGCRYSCR</sequence>